<gene>
    <name evidence="1" type="ORF">PLANPX_3066</name>
</gene>
<sequence length="85" mass="9758">MRFDEAAARLEIELVRPDAFKAALAFACDLEDAGMSQDDLFRACDESREQHHSDADERKYDAILDVMDRITGWCHPRLKLFPDEG</sequence>
<accession>A0A5K7X9P6</accession>
<dbReference type="RefSeq" id="WP_152099213.1">
    <property type="nucleotide sequence ID" value="NZ_AP021861.1"/>
</dbReference>
<keyword evidence="2" id="KW-1185">Reference proteome</keyword>
<dbReference type="KEGG" id="lpav:PLANPX_3066"/>
<reference evidence="2" key="1">
    <citation type="submission" date="2019-10" db="EMBL/GenBank/DDBJ databases">
        <title>Lacipirellula parvula gen. nov., sp. nov., representing a lineage of planctomycetes widespread in freshwater anoxic habitats, and description of the family Lacipirellulaceae.</title>
        <authorList>
            <person name="Dedysh S.N."/>
            <person name="Kulichevskaya I.S."/>
            <person name="Beletsky A.V."/>
            <person name="Rakitin A.L."/>
            <person name="Mardanov A.V."/>
            <person name="Ivanova A.A."/>
            <person name="Saltykova V.X."/>
            <person name="Rijpstra W.I.C."/>
            <person name="Sinninghe Damste J.S."/>
            <person name="Ravin N.V."/>
        </authorList>
    </citation>
    <scope>NUCLEOTIDE SEQUENCE [LARGE SCALE GENOMIC DNA]</scope>
    <source>
        <strain evidence="2">PX69</strain>
    </source>
</reference>
<dbReference type="AlphaFoldDB" id="A0A5K7X9P6"/>
<evidence type="ECO:0000313" key="2">
    <source>
        <dbReference type="Proteomes" id="UP000326837"/>
    </source>
</evidence>
<evidence type="ECO:0000313" key="1">
    <source>
        <dbReference type="EMBL" id="BBO33454.1"/>
    </source>
</evidence>
<organism evidence="1 2">
    <name type="scientific">Lacipirellula parvula</name>
    <dbReference type="NCBI Taxonomy" id="2650471"/>
    <lineage>
        <taxon>Bacteria</taxon>
        <taxon>Pseudomonadati</taxon>
        <taxon>Planctomycetota</taxon>
        <taxon>Planctomycetia</taxon>
        <taxon>Pirellulales</taxon>
        <taxon>Lacipirellulaceae</taxon>
        <taxon>Lacipirellula</taxon>
    </lineage>
</organism>
<protein>
    <submittedName>
        <fullName evidence="1">Uncharacterized protein</fullName>
    </submittedName>
</protein>
<dbReference type="Proteomes" id="UP000326837">
    <property type="component" value="Chromosome"/>
</dbReference>
<name>A0A5K7X9P6_9BACT</name>
<dbReference type="EMBL" id="AP021861">
    <property type="protein sequence ID" value="BBO33454.1"/>
    <property type="molecule type" value="Genomic_DNA"/>
</dbReference>
<proteinExistence type="predicted"/>